<feature type="domain" description="Glycosyl hydrolase family 95 N-terminal" evidence="2">
    <location>
        <begin position="33"/>
        <end position="261"/>
    </location>
</feature>
<evidence type="ECO:0000313" key="5">
    <source>
        <dbReference type="EMBL" id="MEY8245190.1"/>
    </source>
</evidence>
<dbReference type="PANTHER" id="PTHR31084:SF0">
    <property type="entry name" value="ALPHA-L-FUCOSIDASE 2"/>
    <property type="match status" value="1"/>
</dbReference>
<feature type="domain" description="Alpha fucosidase A-like C-terminal" evidence="3">
    <location>
        <begin position="697"/>
        <end position="764"/>
    </location>
</feature>
<evidence type="ECO:0000256" key="1">
    <source>
        <dbReference type="SAM" id="SignalP"/>
    </source>
</evidence>
<dbReference type="SUPFAM" id="SSF48208">
    <property type="entry name" value="Six-hairpin glycosidases"/>
    <property type="match status" value="1"/>
</dbReference>
<feature type="chain" id="PRO_5045571836" evidence="1">
    <location>
        <begin position="21"/>
        <end position="777"/>
    </location>
</feature>
<keyword evidence="5" id="KW-0378">Hydrolase</keyword>
<dbReference type="Proteomes" id="UP001565200">
    <property type="component" value="Unassembled WGS sequence"/>
</dbReference>
<sequence length="777" mass="85790">MRKFLYVIAAVLAVSAGAYAQGYSVTYPREYGKWQDALLAGNGTTGIMVFGDPQHETVVFTGRQFNFPGIKPREFADVPQDTIMLIKRYCAEGRFQEANDLAVRSAQWSDGGEGGRHPGFALEIDMPATGDITGYSRSTDYNTGEIKVQWTDAQGDWMRRAFVSRVDDVAVMEIVAPRHGVLDCSLDLALLEDMHFPAGMGVSHNTASGYTGIDINYPAPADNSGYCGGIKVYASDGVVDMRGDTIDVKGASSLLVVAMTEKYNDRPSYFSGSIKSRLESVAPDYCTLMSRHAPLHSDIMTRVTLDLGASPRERAMSNEELLGLQKRSATIVPALVERLFTAGRYHFLASGNGLTPPDLLGIWTGDCNVGWGGYYHLDANLNLQVSGGNVGAMPEVMEGYFNLNEAWYDDFRTNARKLLGCRGLLACGNTPGLSSGLMASINTFYPYHYATGEEAWLLYPFWEHYLVTRDKEFLRTRLYPVLKEMGDFYEDYLKYRDEDGYFVFAGSISPENQPSNLKVSLLNNSAFDVAGARFIMSSLIKASDILGEDASCREHWRDMLASLPPYRINGDGAIKEWGWPGLDDSYNHRHSSHLMMVWPYREVSEFTAPEYYEAARNALKMRDRHPYENAGHGLLHGALIAAGLHDAGSLGDKLVRLAGSDFYYTGLATSHYPDFGVFCTDVCHALPGIIIEMLVGSDEETIDLLPALAEGLDKGSISGVLTRCGVTVRKLSWNRAASHAEVTLNPVTDCNIKVRCGSDVREVKLNKNKEKKLVFTI</sequence>
<evidence type="ECO:0000259" key="2">
    <source>
        <dbReference type="Pfam" id="PF14498"/>
    </source>
</evidence>
<gene>
    <name evidence="5" type="ORF">AAK873_06110</name>
</gene>
<proteinExistence type="predicted"/>
<evidence type="ECO:0000259" key="3">
    <source>
        <dbReference type="Pfam" id="PF21307"/>
    </source>
</evidence>
<dbReference type="GO" id="GO:0016787">
    <property type="term" value="F:hydrolase activity"/>
    <property type="evidence" value="ECO:0007669"/>
    <property type="project" value="UniProtKB-KW"/>
</dbReference>
<evidence type="ECO:0000313" key="6">
    <source>
        <dbReference type="Proteomes" id="UP001565200"/>
    </source>
</evidence>
<reference evidence="5 6" key="1">
    <citation type="submission" date="2024-03" db="EMBL/GenBank/DDBJ databases">
        <title>Mouse gut bacterial collection (mGBC) of GemPharmatech.</title>
        <authorList>
            <person name="He Y."/>
            <person name="Dong L."/>
            <person name="Wu D."/>
            <person name="Gao X."/>
            <person name="Lin Z."/>
        </authorList>
    </citation>
    <scope>NUCLEOTIDE SEQUENCE [LARGE SCALE GENOMIC DNA]</scope>
    <source>
        <strain evidence="5 6">54-13</strain>
    </source>
</reference>
<accession>A0ABV4CUY1</accession>
<keyword evidence="1" id="KW-0732">Signal</keyword>
<dbReference type="InterPro" id="IPR049053">
    <property type="entry name" value="AFCA-like_C"/>
</dbReference>
<evidence type="ECO:0000259" key="4">
    <source>
        <dbReference type="Pfam" id="PF22124"/>
    </source>
</evidence>
<keyword evidence="6" id="KW-1185">Reference proteome</keyword>
<dbReference type="InterPro" id="IPR008928">
    <property type="entry name" value="6-hairpin_glycosidase_sf"/>
</dbReference>
<dbReference type="Pfam" id="PF22124">
    <property type="entry name" value="Glyco_hydro_95_cat"/>
    <property type="match status" value="1"/>
</dbReference>
<dbReference type="RefSeq" id="WP_369863347.1">
    <property type="nucleotide sequence ID" value="NZ_JBCLPP010000013.1"/>
</dbReference>
<dbReference type="Pfam" id="PF21307">
    <property type="entry name" value="Glyco_hydro_95_C"/>
    <property type="match status" value="1"/>
</dbReference>
<dbReference type="InterPro" id="IPR012341">
    <property type="entry name" value="6hp_glycosidase-like_sf"/>
</dbReference>
<dbReference type="Gene3D" id="1.50.10.10">
    <property type="match status" value="1"/>
</dbReference>
<dbReference type="Pfam" id="PF14498">
    <property type="entry name" value="Glyco_hyd_65N_2"/>
    <property type="match status" value="1"/>
</dbReference>
<protein>
    <submittedName>
        <fullName evidence="5">Glycoside hydrolase N-terminal domain-containing protein</fullName>
    </submittedName>
</protein>
<organism evidence="5 6">
    <name type="scientific">Heminiphilus faecis</name>
    <dbReference type="NCBI Taxonomy" id="2601703"/>
    <lineage>
        <taxon>Bacteria</taxon>
        <taxon>Pseudomonadati</taxon>
        <taxon>Bacteroidota</taxon>
        <taxon>Bacteroidia</taxon>
        <taxon>Bacteroidales</taxon>
        <taxon>Muribaculaceae</taxon>
        <taxon>Heminiphilus</taxon>
    </lineage>
</organism>
<dbReference type="InterPro" id="IPR054363">
    <property type="entry name" value="GH95_cat"/>
</dbReference>
<feature type="domain" description="Glycosyl hydrolase family 95 catalytic" evidence="4">
    <location>
        <begin position="285"/>
        <end position="694"/>
    </location>
</feature>
<comment type="caution">
    <text evidence="5">The sequence shown here is derived from an EMBL/GenBank/DDBJ whole genome shotgun (WGS) entry which is preliminary data.</text>
</comment>
<dbReference type="EMBL" id="JBCLPP010000013">
    <property type="protein sequence ID" value="MEY8245190.1"/>
    <property type="molecule type" value="Genomic_DNA"/>
</dbReference>
<dbReference type="PANTHER" id="PTHR31084">
    <property type="entry name" value="ALPHA-L-FUCOSIDASE 2"/>
    <property type="match status" value="1"/>
</dbReference>
<name>A0ABV4CUY1_9BACT</name>
<feature type="signal peptide" evidence="1">
    <location>
        <begin position="1"/>
        <end position="20"/>
    </location>
</feature>
<dbReference type="InterPro" id="IPR027414">
    <property type="entry name" value="GH95_N_dom"/>
</dbReference>